<dbReference type="EMBL" id="MN740969">
    <property type="protein sequence ID" value="QHU20550.1"/>
    <property type="molecule type" value="Genomic_DNA"/>
</dbReference>
<dbReference type="GO" id="GO:0006457">
    <property type="term" value="P:protein folding"/>
    <property type="evidence" value="ECO:0007669"/>
    <property type="project" value="InterPro"/>
</dbReference>
<dbReference type="PRINTS" id="PR00625">
    <property type="entry name" value="JDOMAIN"/>
</dbReference>
<feature type="domain" description="J" evidence="5">
    <location>
        <begin position="2"/>
        <end position="63"/>
    </location>
</feature>
<dbReference type="InterPro" id="IPR036869">
    <property type="entry name" value="J_dom_sf"/>
</dbReference>
<evidence type="ECO:0008006" key="8">
    <source>
        <dbReference type="Google" id="ProtNLM"/>
    </source>
</evidence>
<accession>A0A6C0KV15</accession>
<dbReference type="GO" id="GO:0051082">
    <property type="term" value="F:unfolded protein binding"/>
    <property type="evidence" value="ECO:0007669"/>
    <property type="project" value="InterPro"/>
</dbReference>
<sequence length="379" mass="42619">MSLYDILGVSKSDSCTAIKKAYLRLTRIHHPDKGGDPEMFKKITQASDILTDEKKRRLYDETGMTDDQMANPGFPGSFPFEFNINDLFGGMFGNPPMGSQRGPIRKGKKPEPTEQTIPITLEQFYIGYKFDININRQTFCHACEHTGAKHKEFCRKCNGQGAITQVVQLGPMTMHTTGPCLDCEGKGERIIELCSVCTGTGYLADKRSLTVHIRPGMRPEERFLFSEVCSDRPDFEKPGDAHIMLQEDPNDHSYKRFKRVGDRQQHLETKVTISLAESLIGCTIQIDGHPGYDDGLFVQLPAGSFHNEKYRLPAHGMPLPEAVGCYGDLIILIQVSISPEDRLLYGTVGYQLLQPLFQEKVRITDSKEETIQKDVHLDS</sequence>
<dbReference type="PROSITE" id="PS51188">
    <property type="entry name" value="ZF_CR"/>
    <property type="match status" value="1"/>
</dbReference>
<dbReference type="GO" id="GO:0008270">
    <property type="term" value="F:zinc ion binding"/>
    <property type="evidence" value="ECO:0007669"/>
    <property type="project" value="UniProtKB-KW"/>
</dbReference>
<evidence type="ECO:0000313" key="7">
    <source>
        <dbReference type="EMBL" id="QHU20550.1"/>
    </source>
</evidence>
<dbReference type="SUPFAM" id="SSF57938">
    <property type="entry name" value="DnaJ/Hsp40 cysteine-rich domain"/>
    <property type="match status" value="1"/>
</dbReference>
<dbReference type="InterPro" id="IPR001305">
    <property type="entry name" value="HSP_DnaJ_Cys-rich_dom"/>
</dbReference>
<dbReference type="GO" id="GO:0030544">
    <property type="term" value="F:Hsp70 protein binding"/>
    <property type="evidence" value="ECO:0007669"/>
    <property type="project" value="InterPro"/>
</dbReference>
<evidence type="ECO:0000256" key="1">
    <source>
        <dbReference type="ARBA" id="ARBA00022723"/>
    </source>
</evidence>
<dbReference type="InterPro" id="IPR044713">
    <property type="entry name" value="DNJA1/2-like"/>
</dbReference>
<dbReference type="PROSITE" id="PS50076">
    <property type="entry name" value="DNAJ_2"/>
    <property type="match status" value="1"/>
</dbReference>
<dbReference type="SUPFAM" id="SSF49493">
    <property type="entry name" value="HSP40/DnaJ peptide-binding domain"/>
    <property type="match status" value="2"/>
</dbReference>
<evidence type="ECO:0000259" key="6">
    <source>
        <dbReference type="PROSITE" id="PS51188"/>
    </source>
</evidence>
<evidence type="ECO:0000256" key="4">
    <source>
        <dbReference type="ARBA" id="ARBA00022833"/>
    </source>
</evidence>
<keyword evidence="2" id="KW-0677">Repeat</keyword>
<name>A0A6C0KV15_9ZZZZ</name>
<dbReference type="PANTHER" id="PTHR43888">
    <property type="entry name" value="DNAJ-LIKE-2, ISOFORM A-RELATED"/>
    <property type="match status" value="1"/>
</dbReference>
<dbReference type="InterPro" id="IPR008971">
    <property type="entry name" value="HSP40/DnaJ_pept-bd"/>
</dbReference>
<keyword evidence="1" id="KW-0479">Metal-binding</keyword>
<keyword evidence="4" id="KW-0862">Zinc</keyword>
<dbReference type="Pfam" id="PF00684">
    <property type="entry name" value="DnaJ_CXXCXGXG"/>
    <property type="match status" value="1"/>
</dbReference>
<keyword evidence="3" id="KW-0863">Zinc-finger</keyword>
<dbReference type="CDD" id="cd06257">
    <property type="entry name" value="DnaJ"/>
    <property type="match status" value="1"/>
</dbReference>
<evidence type="ECO:0000256" key="2">
    <source>
        <dbReference type="ARBA" id="ARBA00022737"/>
    </source>
</evidence>
<dbReference type="Gene3D" id="2.60.260.20">
    <property type="entry name" value="Urease metallochaperone UreE, N-terminal domain"/>
    <property type="match status" value="2"/>
</dbReference>
<dbReference type="Gene3D" id="1.10.287.110">
    <property type="entry name" value="DnaJ domain"/>
    <property type="match status" value="1"/>
</dbReference>
<dbReference type="InterPro" id="IPR002939">
    <property type="entry name" value="DnaJ_C"/>
</dbReference>
<evidence type="ECO:0000256" key="3">
    <source>
        <dbReference type="ARBA" id="ARBA00022771"/>
    </source>
</evidence>
<protein>
    <recommendedName>
        <fullName evidence="8">J domain-containing protein</fullName>
    </recommendedName>
</protein>
<dbReference type="Pfam" id="PF00226">
    <property type="entry name" value="DnaJ"/>
    <property type="match status" value="1"/>
</dbReference>
<dbReference type="CDD" id="cd10719">
    <property type="entry name" value="DnaJ_zf"/>
    <property type="match status" value="1"/>
</dbReference>
<dbReference type="InterPro" id="IPR001623">
    <property type="entry name" value="DnaJ_domain"/>
</dbReference>
<feature type="domain" description="CR-type" evidence="6">
    <location>
        <begin position="127"/>
        <end position="206"/>
    </location>
</feature>
<dbReference type="SUPFAM" id="SSF46565">
    <property type="entry name" value="Chaperone J-domain"/>
    <property type="match status" value="1"/>
</dbReference>
<dbReference type="InterPro" id="IPR036410">
    <property type="entry name" value="HSP_DnaJ_Cys-rich_dom_sf"/>
</dbReference>
<proteinExistence type="predicted"/>
<dbReference type="SMART" id="SM00271">
    <property type="entry name" value="DnaJ"/>
    <property type="match status" value="1"/>
</dbReference>
<dbReference type="AlphaFoldDB" id="A0A6C0KV15"/>
<evidence type="ECO:0000259" key="5">
    <source>
        <dbReference type="PROSITE" id="PS50076"/>
    </source>
</evidence>
<dbReference type="Gene3D" id="2.10.230.10">
    <property type="entry name" value="Heat shock protein DnaJ, cysteine-rich domain"/>
    <property type="match status" value="1"/>
</dbReference>
<reference evidence="7" key="1">
    <citation type="journal article" date="2020" name="Nature">
        <title>Giant virus diversity and host interactions through global metagenomics.</title>
        <authorList>
            <person name="Schulz F."/>
            <person name="Roux S."/>
            <person name="Paez-Espino D."/>
            <person name="Jungbluth S."/>
            <person name="Walsh D.A."/>
            <person name="Denef V.J."/>
            <person name="McMahon K.D."/>
            <person name="Konstantinidis K.T."/>
            <person name="Eloe-Fadrosh E.A."/>
            <person name="Kyrpides N.C."/>
            <person name="Woyke T."/>
        </authorList>
    </citation>
    <scope>NUCLEOTIDE SEQUENCE</scope>
    <source>
        <strain evidence="7">GVMAG-S-3300013093-109</strain>
    </source>
</reference>
<organism evidence="7">
    <name type="scientific">viral metagenome</name>
    <dbReference type="NCBI Taxonomy" id="1070528"/>
    <lineage>
        <taxon>unclassified sequences</taxon>
        <taxon>metagenomes</taxon>
        <taxon>organismal metagenomes</taxon>
    </lineage>
</organism>
<dbReference type="Pfam" id="PF01556">
    <property type="entry name" value="DnaJ_C"/>
    <property type="match status" value="1"/>
</dbReference>